<evidence type="ECO:0000256" key="2">
    <source>
        <dbReference type="SAM" id="SignalP"/>
    </source>
</evidence>
<dbReference type="KEGG" id="ppai:E1956_40410"/>
<feature type="compositionally biased region" description="Polar residues" evidence="1">
    <location>
        <begin position="59"/>
        <end position="68"/>
    </location>
</feature>
<evidence type="ECO:0000313" key="3">
    <source>
        <dbReference type="EMBL" id="QBR03395.1"/>
    </source>
</evidence>
<feature type="chain" id="PRO_5020397212" evidence="2">
    <location>
        <begin position="41"/>
        <end position="127"/>
    </location>
</feature>
<dbReference type="Pfam" id="PF13663">
    <property type="entry name" value="DUF4148"/>
    <property type="match status" value="1"/>
</dbReference>
<dbReference type="AlphaFoldDB" id="A0A4P7D8P8"/>
<gene>
    <name evidence="3" type="ORF">E1956_40410</name>
</gene>
<feature type="signal peptide" evidence="2">
    <location>
        <begin position="1"/>
        <end position="40"/>
    </location>
</feature>
<keyword evidence="4" id="KW-1185">Reference proteome</keyword>
<dbReference type="OrthoDB" id="9030534at2"/>
<name>A0A4P7D8P8_9BURK</name>
<evidence type="ECO:0000313" key="4">
    <source>
        <dbReference type="Proteomes" id="UP000295727"/>
    </source>
</evidence>
<sequence length="127" mass="13583">MQCDGVTSRASKIWSVAIVKTLQRTAILALLSVVACPAFASSKLTAAQCRDYPFVRSAQPPSHQQLQNELRELESVGYSPASGDANDYPYDLQSAQQRLQAKYQRDCGLSGNGTIAASTGSSGSLQQ</sequence>
<evidence type="ECO:0000256" key="1">
    <source>
        <dbReference type="SAM" id="MobiDB-lite"/>
    </source>
</evidence>
<dbReference type="InterPro" id="IPR025421">
    <property type="entry name" value="DUF4148"/>
</dbReference>
<feature type="region of interest" description="Disordered" evidence="1">
    <location>
        <begin position="57"/>
        <end position="89"/>
    </location>
</feature>
<reference evidence="3 4" key="1">
    <citation type="submission" date="2019-03" db="EMBL/GenBank/DDBJ databases">
        <title>Paraburkholderia sp. 7MH5, isolated from subtropical forest soil.</title>
        <authorList>
            <person name="Gao Z.-H."/>
            <person name="Qiu L.-H."/>
        </authorList>
    </citation>
    <scope>NUCLEOTIDE SEQUENCE [LARGE SCALE GENOMIC DNA]</scope>
    <source>
        <strain evidence="3 4">7MH5</strain>
    </source>
</reference>
<accession>A0A4P7D8P8</accession>
<proteinExistence type="predicted"/>
<protein>
    <submittedName>
        <fullName evidence="3">DUF4148 domain-containing protein</fullName>
    </submittedName>
</protein>
<keyword evidence="2" id="KW-0732">Signal</keyword>
<organism evidence="3 4">
    <name type="scientific">Paraburkholderia pallida</name>
    <dbReference type="NCBI Taxonomy" id="2547399"/>
    <lineage>
        <taxon>Bacteria</taxon>
        <taxon>Pseudomonadati</taxon>
        <taxon>Pseudomonadota</taxon>
        <taxon>Betaproteobacteria</taxon>
        <taxon>Burkholderiales</taxon>
        <taxon>Burkholderiaceae</taxon>
        <taxon>Paraburkholderia</taxon>
    </lineage>
</organism>
<dbReference type="Proteomes" id="UP000295727">
    <property type="component" value="Chromosome 4"/>
</dbReference>
<dbReference type="EMBL" id="CP038151">
    <property type="protein sequence ID" value="QBR03395.1"/>
    <property type="molecule type" value="Genomic_DNA"/>
</dbReference>